<feature type="chain" id="PRO_5040981866" evidence="6">
    <location>
        <begin position="23"/>
        <end position="451"/>
    </location>
</feature>
<dbReference type="PANTHER" id="PTHR30329">
    <property type="entry name" value="STATOR ELEMENT OF FLAGELLAR MOTOR COMPLEX"/>
    <property type="match status" value="1"/>
</dbReference>
<dbReference type="InterPro" id="IPR006690">
    <property type="entry name" value="OMPA-like_CS"/>
</dbReference>
<evidence type="ECO:0000313" key="8">
    <source>
        <dbReference type="EMBL" id="MCI2228651.1"/>
    </source>
</evidence>
<feature type="signal peptide" evidence="6">
    <location>
        <begin position="1"/>
        <end position="22"/>
    </location>
</feature>
<dbReference type="PRINTS" id="PR01021">
    <property type="entry name" value="OMPADOMAIN"/>
</dbReference>
<dbReference type="InterPro" id="IPR036737">
    <property type="entry name" value="OmpA-like_sf"/>
</dbReference>
<feature type="domain" description="OmpA-like" evidence="7">
    <location>
        <begin position="336"/>
        <end position="451"/>
    </location>
</feature>
<dbReference type="PANTHER" id="PTHR30329:SF21">
    <property type="entry name" value="LIPOPROTEIN YIAD-RELATED"/>
    <property type="match status" value="1"/>
</dbReference>
<dbReference type="PROSITE" id="PS51123">
    <property type="entry name" value="OMPA_2"/>
    <property type="match status" value="1"/>
</dbReference>
<keyword evidence="4" id="KW-0998">Cell outer membrane</keyword>
<dbReference type="Gene3D" id="2.40.160.20">
    <property type="match status" value="1"/>
</dbReference>
<dbReference type="EMBL" id="JAKQYM010000003">
    <property type="protein sequence ID" value="MCI2228651.1"/>
    <property type="molecule type" value="Genomic_DNA"/>
</dbReference>
<dbReference type="Pfam" id="PF00691">
    <property type="entry name" value="OmpA"/>
    <property type="match status" value="1"/>
</dbReference>
<gene>
    <name evidence="8" type="ORF">MC378_05690</name>
</gene>
<accession>A0A9X1VM26</accession>
<dbReference type="GO" id="GO:0007155">
    <property type="term" value="P:cell adhesion"/>
    <property type="evidence" value="ECO:0007669"/>
    <property type="project" value="InterPro"/>
</dbReference>
<evidence type="ECO:0000259" key="7">
    <source>
        <dbReference type="PROSITE" id="PS51123"/>
    </source>
</evidence>
<dbReference type="Gene3D" id="4.10.1080.10">
    <property type="entry name" value="TSP type-3 repeat"/>
    <property type="match status" value="1"/>
</dbReference>
<evidence type="ECO:0000256" key="6">
    <source>
        <dbReference type="SAM" id="SignalP"/>
    </source>
</evidence>
<sequence>MKRLKIAVIALFTLVAVSNVNAQDENNPWVVGFGLNTVDFYNGNDFSDQLKDLFGSSDWNVLPSISRVSGEKYLDKGFTLQLAGSLNKIKTLNTKDDSDFLYYSVDAIVKYDLNNLVGDTSWFDPYVYLGGSYVSADSEGEGMLNVGLGFNTWFNENLGLNFQTGTKKGFADNVKSHYQSSLGLVFKFGGKDTDGDGIYDREDACPEVAGLAEFNGCPDADGDGIKDSDDACPNVAGLAAMNGCPDSDGDGVADKDDMCPNSKGTKANKGCPDTDGDGVLDKDDKCANVAGPAANSGCPWPDTDGDGVLDKDDKCPNVAGVASEAGCPEKVIKKEAVEAINFAAKTILFNTGRASFKKGVSSKLDEIATIMNNNPKATFAIGGHTDSTGSASINLRLSEKRAIAVRDYLVKKGVDTTRLEAKGFGAGYPVDSNKTRAGRSNNRRVEIKVTN</sequence>
<dbReference type="AlphaFoldDB" id="A0A9X1VM26"/>
<dbReference type="InterPro" id="IPR050330">
    <property type="entry name" value="Bact_OuterMem_StrucFunc"/>
</dbReference>
<evidence type="ECO:0000256" key="2">
    <source>
        <dbReference type="ARBA" id="ARBA00022729"/>
    </source>
</evidence>
<dbReference type="InterPro" id="IPR003367">
    <property type="entry name" value="Thrombospondin_3-like_rpt"/>
</dbReference>
<evidence type="ECO:0000256" key="1">
    <source>
        <dbReference type="ARBA" id="ARBA00004442"/>
    </source>
</evidence>
<protein>
    <submittedName>
        <fullName evidence="8">OmpA family protein</fullName>
    </submittedName>
</protein>
<dbReference type="RefSeq" id="WP_242177775.1">
    <property type="nucleotide sequence ID" value="NZ_JAKQYM010000003.1"/>
</dbReference>
<comment type="caution">
    <text evidence="8">The sequence shown here is derived from an EMBL/GenBank/DDBJ whole genome shotgun (WGS) entry which is preliminary data.</text>
</comment>
<keyword evidence="9" id="KW-1185">Reference proteome</keyword>
<dbReference type="InterPro" id="IPR006664">
    <property type="entry name" value="OMP_bac"/>
</dbReference>
<dbReference type="InterPro" id="IPR006665">
    <property type="entry name" value="OmpA-like"/>
</dbReference>
<dbReference type="CDD" id="cd07185">
    <property type="entry name" value="OmpA_C-like"/>
    <property type="match status" value="1"/>
</dbReference>
<comment type="subcellular location">
    <subcellularLocation>
        <location evidence="1">Cell outer membrane</location>
    </subcellularLocation>
</comment>
<evidence type="ECO:0000256" key="4">
    <source>
        <dbReference type="ARBA" id="ARBA00023237"/>
    </source>
</evidence>
<evidence type="ECO:0000256" key="5">
    <source>
        <dbReference type="PROSITE-ProRule" id="PRU00473"/>
    </source>
</evidence>
<dbReference type="SUPFAM" id="SSF103647">
    <property type="entry name" value="TSP type-3 repeat"/>
    <property type="match status" value="2"/>
</dbReference>
<dbReference type="GO" id="GO:0009279">
    <property type="term" value="C:cell outer membrane"/>
    <property type="evidence" value="ECO:0007669"/>
    <property type="project" value="UniProtKB-SubCell"/>
</dbReference>
<organism evidence="8 9">
    <name type="scientific">Polaribacter marinus</name>
    <dbReference type="NCBI Taxonomy" id="2916838"/>
    <lineage>
        <taxon>Bacteria</taxon>
        <taxon>Pseudomonadati</taxon>
        <taxon>Bacteroidota</taxon>
        <taxon>Flavobacteriia</taxon>
        <taxon>Flavobacteriales</taxon>
        <taxon>Flavobacteriaceae</taxon>
    </lineage>
</organism>
<keyword evidence="2 6" id="KW-0732">Signal</keyword>
<dbReference type="GO" id="GO:0005509">
    <property type="term" value="F:calcium ion binding"/>
    <property type="evidence" value="ECO:0007669"/>
    <property type="project" value="InterPro"/>
</dbReference>
<dbReference type="Pfam" id="PF02412">
    <property type="entry name" value="TSP_3"/>
    <property type="match status" value="3"/>
</dbReference>
<reference evidence="8" key="1">
    <citation type="submission" date="2022-02" db="EMBL/GenBank/DDBJ databases">
        <title>Polaribacter sp. MSW13, isolated from seawater.</title>
        <authorList>
            <person name="Kristyanto S."/>
            <person name="Jung J."/>
            <person name="Jeon C.O."/>
        </authorList>
    </citation>
    <scope>NUCLEOTIDE SEQUENCE</scope>
    <source>
        <strain evidence="8">MSW13</strain>
    </source>
</reference>
<proteinExistence type="predicted"/>
<name>A0A9X1VM26_9FLAO</name>
<dbReference type="InterPro" id="IPR028974">
    <property type="entry name" value="TSP_type-3_rpt"/>
</dbReference>
<evidence type="ECO:0000256" key="3">
    <source>
        <dbReference type="ARBA" id="ARBA00023136"/>
    </source>
</evidence>
<dbReference type="Gene3D" id="3.30.1330.60">
    <property type="entry name" value="OmpA-like domain"/>
    <property type="match status" value="1"/>
</dbReference>
<dbReference type="SUPFAM" id="SSF103088">
    <property type="entry name" value="OmpA-like"/>
    <property type="match status" value="1"/>
</dbReference>
<dbReference type="Proteomes" id="UP001139369">
    <property type="component" value="Unassembled WGS sequence"/>
</dbReference>
<evidence type="ECO:0000313" key="9">
    <source>
        <dbReference type="Proteomes" id="UP001139369"/>
    </source>
</evidence>
<dbReference type="PROSITE" id="PS01068">
    <property type="entry name" value="OMPA_1"/>
    <property type="match status" value="1"/>
</dbReference>
<keyword evidence="3 5" id="KW-0472">Membrane</keyword>